<dbReference type="Proteomes" id="UP000471216">
    <property type="component" value="Unassembled WGS sequence"/>
</dbReference>
<dbReference type="Pfam" id="PF14322">
    <property type="entry name" value="SusD-like_3"/>
    <property type="match status" value="1"/>
</dbReference>
<evidence type="ECO:0000256" key="2">
    <source>
        <dbReference type="ARBA" id="ARBA00006275"/>
    </source>
</evidence>
<evidence type="ECO:0000256" key="6">
    <source>
        <dbReference type="SAM" id="MobiDB-lite"/>
    </source>
</evidence>
<evidence type="ECO:0000256" key="4">
    <source>
        <dbReference type="ARBA" id="ARBA00023136"/>
    </source>
</evidence>
<dbReference type="RefSeq" id="WP_036617722.1">
    <property type="nucleotide sequence ID" value="NZ_CAJSZN010000010.1"/>
</dbReference>
<reference evidence="14 15" key="2">
    <citation type="journal article" date="2019" name="Nat. Med.">
        <title>A library of human gut bacterial isolates paired with longitudinal multiomics data enables mechanistic microbiome research.</title>
        <authorList>
            <person name="Poyet M."/>
            <person name="Groussin M."/>
            <person name="Gibbons S.M."/>
            <person name="Avila-Pacheco J."/>
            <person name="Jiang X."/>
            <person name="Kearney S.M."/>
            <person name="Perrotta A.R."/>
            <person name="Berdy B."/>
            <person name="Zhao S."/>
            <person name="Lieberman T.D."/>
            <person name="Swanson P.K."/>
            <person name="Smith M."/>
            <person name="Roesemann S."/>
            <person name="Alexander J.E."/>
            <person name="Rich S.A."/>
            <person name="Livny J."/>
            <person name="Vlamakis H."/>
            <person name="Clish C."/>
            <person name="Bullock K."/>
            <person name="Deik A."/>
            <person name="Scott J."/>
            <person name="Pierce K.A."/>
            <person name="Xavier R.J."/>
            <person name="Alm E.J."/>
        </authorList>
    </citation>
    <scope>NUCLEOTIDE SEQUENCE [LARGE SCALE GENOMIC DNA]</scope>
    <source>
        <strain evidence="12 15">BIOML-A10</strain>
        <strain evidence="11 14">BIOML-A11</strain>
    </source>
</reference>
<gene>
    <name evidence="10" type="ORF">ERS852560_02730</name>
    <name evidence="12" type="ORF">GKD54_14055</name>
    <name evidence="11" type="ORF">GKD58_08595</name>
</gene>
<keyword evidence="5" id="KW-0998">Cell outer membrane</keyword>
<evidence type="ECO:0000313" key="11">
    <source>
        <dbReference type="EMBL" id="MRY84309.1"/>
    </source>
</evidence>
<name>A0A174W9P8_PARDI</name>
<feature type="region of interest" description="Disordered" evidence="6">
    <location>
        <begin position="419"/>
        <end position="438"/>
    </location>
</feature>
<comment type="subcellular location">
    <subcellularLocation>
        <location evidence="1">Cell outer membrane</location>
    </subcellularLocation>
</comment>
<dbReference type="Gene3D" id="1.25.40.390">
    <property type="match status" value="1"/>
</dbReference>
<dbReference type="Pfam" id="PF07980">
    <property type="entry name" value="SusD_RagB"/>
    <property type="match status" value="1"/>
</dbReference>
<dbReference type="InterPro" id="IPR012944">
    <property type="entry name" value="SusD_RagB_dom"/>
</dbReference>
<evidence type="ECO:0000256" key="3">
    <source>
        <dbReference type="ARBA" id="ARBA00022729"/>
    </source>
</evidence>
<keyword evidence="4" id="KW-0472">Membrane</keyword>
<dbReference type="PROSITE" id="PS51257">
    <property type="entry name" value="PROKAR_LIPOPROTEIN"/>
    <property type="match status" value="1"/>
</dbReference>
<dbReference type="InterPro" id="IPR011990">
    <property type="entry name" value="TPR-like_helical_dom_sf"/>
</dbReference>
<evidence type="ECO:0000256" key="1">
    <source>
        <dbReference type="ARBA" id="ARBA00004442"/>
    </source>
</evidence>
<feature type="domain" description="SusD-like N-terminal" evidence="9">
    <location>
        <begin position="23"/>
        <end position="238"/>
    </location>
</feature>
<dbReference type="Proteomes" id="UP000450599">
    <property type="component" value="Unassembled WGS sequence"/>
</dbReference>
<feature type="signal peptide" evidence="7">
    <location>
        <begin position="1"/>
        <end position="19"/>
    </location>
</feature>
<dbReference type="EMBL" id="WKMX01000012">
    <property type="protein sequence ID" value="MRZ07310.1"/>
    <property type="molecule type" value="Genomic_DNA"/>
</dbReference>
<reference evidence="10 13" key="1">
    <citation type="submission" date="2015-09" db="EMBL/GenBank/DDBJ databases">
        <authorList>
            <consortium name="Pathogen Informatics"/>
        </authorList>
    </citation>
    <scope>NUCLEOTIDE SEQUENCE [LARGE SCALE GENOMIC DNA]</scope>
    <source>
        <strain evidence="10 13">2789STDY5834948</strain>
    </source>
</reference>
<proteinExistence type="inferred from homology"/>
<evidence type="ECO:0000313" key="10">
    <source>
        <dbReference type="EMBL" id="CUQ41237.1"/>
    </source>
</evidence>
<feature type="domain" description="RagB/SusD" evidence="8">
    <location>
        <begin position="312"/>
        <end position="614"/>
    </location>
</feature>
<evidence type="ECO:0000313" key="12">
    <source>
        <dbReference type="EMBL" id="MRZ07310.1"/>
    </source>
</evidence>
<evidence type="ECO:0000256" key="7">
    <source>
        <dbReference type="SAM" id="SignalP"/>
    </source>
</evidence>
<dbReference type="EMBL" id="CZBM01000011">
    <property type="protein sequence ID" value="CUQ41237.1"/>
    <property type="molecule type" value="Genomic_DNA"/>
</dbReference>
<evidence type="ECO:0000256" key="5">
    <source>
        <dbReference type="ARBA" id="ARBA00023237"/>
    </source>
</evidence>
<dbReference type="SUPFAM" id="SSF48452">
    <property type="entry name" value="TPR-like"/>
    <property type="match status" value="1"/>
</dbReference>
<evidence type="ECO:0000313" key="13">
    <source>
        <dbReference type="Proteomes" id="UP000095332"/>
    </source>
</evidence>
<dbReference type="EMBL" id="WKMW01000007">
    <property type="protein sequence ID" value="MRY84309.1"/>
    <property type="molecule type" value="Genomic_DNA"/>
</dbReference>
<evidence type="ECO:0000313" key="14">
    <source>
        <dbReference type="Proteomes" id="UP000450599"/>
    </source>
</evidence>
<sequence length="615" mass="68764">MKRLFIYSMLVASSLGAMTSCSDFLDVKPVGAVSEEELLNQEGVNYAITGMYSSMLTQEYFAAPLTNYAYGDVLGGSANKGSTFTDQSDFTNLETYAITTDNGYLNTKWKVVYEGVYRANNVINMIDKIKDELSSVKGVSKDFYTEAIAQARFFRGFWHFEGMKLFGAAIPYVGSEEFASDVNPKVSNVDESGNYIYIWDKVAEDLQFAYDNLPDIWASDKGRVNKWAAAAFLAKLRLYQSSPYNGTNGSSDHWADAKALLEAIIANGQDNNGTKFKLADTYEDLFMAGSADWSGESVFDIQRTISGSQVITNSIEGSWHTAPPGGMGTSGWGFYQPSYELVNSHIVDENGLPYLDKSYQDKPALTTLTDNIPHTDLEVFTDPRLDISTGRFDVPYWDWTVPSILDGWVRDIANGGPYMNKKRQPKKADKGGTSVSTETSSTAKNYHLIRYADVLLWYAEVLIHDGNYKEAGKYINEVRARAANSYVKGVDAATMLPTSTSYVLDDKVNRKLDSNAAANYRVGLYPDSQFNSKDGALAALRFERKLELAMEGHRWYDLARWGIAYDEISNYITYEKKHLGKFANCVYNAKWVTLPIPNDQIVTMEGVLVQNENWK</sequence>
<evidence type="ECO:0000259" key="8">
    <source>
        <dbReference type="Pfam" id="PF07980"/>
    </source>
</evidence>
<accession>A0A174W9P8</accession>
<feature type="chain" id="PRO_5036009297" evidence="7">
    <location>
        <begin position="20"/>
        <end position="615"/>
    </location>
</feature>
<dbReference type="InterPro" id="IPR033985">
    <property type="entry name" value="SusD-like_N"/>
</dbReference>
<dbReference type="Proteomes" id="UP000095332">
    <property type="component" value="Unassembled WGS sequence"/>
</dbReference>
<organism evidence="10 13">
    <name type="scientific">Parabacteroides distasonis</name>
    <dbReference type="NCBI Taxonomy" id="823"/>
    <lineage>
        <taxon>Bacteria</taxon>
        <taxon>Pseudomonadati</taxon>
        <taxon>Bacteroidota</taxon>
        <taxon>Bacteroidia</taxon>
        <taxon>Bacteroidales</taxon>
        <taxon>Tannerellaceae</taxon>
        <taxon>Parabacteroides</taxon>
    </lineage>
</organism>
<protein>
    <submittedName>
        <fullName evidence="10 11">SusD family</fullName>
    </submittedName>
</protein>
<evidence type="ECO:0000259" key="9">
    <source>
        <dbReference type="Pfam" id="PF14322"/>
    </source>
</evidence>
<evidence type="ECO:0000313" key="15">
    <source>
        <dbReference type="Proteomes" id="UP000471216"/>
    </source>
</evidence>
<dbReference type="AlphaFoldDB" id="A0A174W9P8"/>
<comment type="similarity">
    <text evidence="2">Belongs to the SusD family.</text>
</comment>
<keyword evidence="3 7" id="KW-0732">Signal</keyword>
<dbReference type="GO" id="GO:0009279">
    <property type="term" value="C:cell outer membrane"/>
    <property type="evidence" value="ECO:0007669"/>
    <property type="project" value="UniProtKB-SubCell"/>
</dbReference>